<comment type="domain">
    <text evidence="12">ValRS has two distinct active sites: one for aminoacylation and one for editing. The misactivated threonine is translocated from the active site to the editing site.</text>
</comment>
<dbReference type="PROSITE" id="PS00178">
    <property type="entry name" value="AA_TRNA_LIGASE_I"/>
    <property type="match status" value="1"/>
</dbReference>
<feature type="domain" description="Valyl-tRNA synthetase tRNA-binding arm" evidence="15">
    <location>
        <begin position="896"/>
        <end position="958"/>
    </location>
</feature>
<comment type="similarity">
    <text evidence="11 12">Belongs to the class-I aminoacyl-tRNA synthetase family. ValS type 1 subfamily.</text>
</comment>
<dbReference type="Gene3D" id="1.10.730.10">
    <property type="entry name" value="Isoleucyl-tRNA Synthetase, Domain 1"/>
    <property type="match status" value="1"/>
</dbReference>
<keyword evidence="8 12" id="KW-0175">Coiled coil</keyword>
<dbReference type="SUPFAM" id="SSF50677">
    <property type="entry name" value="ValRS/IleRS/LeuRS editing domain"/>
    <property type="match status" value="1"/>
</dbReference>
<dbReference type="InterPro" id="IPR002300">
    <property type="entry name" value="aa-tRNA-synth_Ia"/>
</dbReference>
<dbReference type="GO" id="GO:0005829">
    <property type="term" value="C:cytosol"/>
    <property type="evidence" value="ECO:0007669"/>
    <property type="project" value="TreeGrafter"/>
</dbReference>
<evidence type="ECO:0000256" key="4">
    <source>
        <dbReference type="ARBA" id="ARBA00022598"/>
    </source>
</evidence>
<evidence type="ECO:0000256" key="11">
    <source>
        <dbReference type="ARBA" id="ARBA00060830"/>
    </source>
</evidence>
<keyword evidence="17" id="KW-1185">Reference proteome</keyword>
<evidence type="ECO:0000256" key="12">
    <source>
        <dbReference type="HAMAP-Rule" id="MF_02004"/>
    </source>
</evidence>
<feature type="binding site" evidence="12">
    <location>
        <position position="553"/>
    </location>
    <ligand>
        <name>ATP</name>
        <dbReference type="ChEBI" id="CHEBI:30616"/>
    </ligand>
</feature>
<evidence type="ECO:0000256" key="3">
    <source>
        <dbReference type="ARBA" id="ARBA00022490"/>
    </source>
</evidence>
<dbReference type="PANTHER" id="PTHR11946:SF93">
    <property type="entry name" value="VALINE--TRNA LIGASE, CHLOROPLASTIC_MITOCHONDRIAL 2"/>
    <property type="match status" value="1"/>
</dbReference>
<evidence type="ECO:0000256" key="2">
    <source>
        <dbReference type="ARBA" id="ARBA00011245"/>
    </source>
</evidence>
<reference evidence="16 17" key="1">
    <citation type="submission" date="2015-10" db="EMBL/GenBank/DDBJ databases">
        <title>Genome sequencing and analysis of members of genus Stenotrophomonas.</title>
        <authorList>
            <person name="Patil P.P."/>
            <person name="Midha S."/>
            <person name="Patil P.B."/>
        </authorList>
    </citation>
    <scope>NUCLEOTIDE SEQUENCE [LARGE SCALE GENOMIC DNA]</scope>
    <source>
        <strain evidence="16 17">JCM 9942</strain>
    </source>
</reference>
<feature type="coiled-coil region" evidence="12">
    <location>
        <begin position="894"/>
        <end position="954"/>
    </location>
</feature>
<dbReference type="FunFam" id="3.40.50.620:FF:000032">
    <property type="entry name" value="Valine--tRNA ligase"/>
    <property type="match status" value="1"/>
</dbReference>
<dbReference type="GO" id="GO:0002161">
    <property type="term" value="F:aminoacyl-tRNA deacylase activity"/>
    <property type="evidence" value="ECO:0007669"/>
    <property type="project" value="InterPro"/>
</dbReference>
<keyword evidence="3 12" id="KW-0963">Cytoplasm</keyword>
<comment type="subcellular location">
    <subcellularLocation>
        <location evidence="1 12">Cytoplasm</location>
    </subcellularLocation>
</comment>
<comment type="caution">
    <text evidence="16">The sequence shown here is derived from an EMBL/GenBank/DDBJ whole genome shotgun (WGS) entry which is preliminary data.</text>
</comment>
<dbReference type="NCBIfam" id="TIGR00422">
    <property type="entry name" value="valS"/>
    <property type="match status" value="1"/>
</dbReference>
<dbReference type="PRINTS" id="PR00986">
    <property type="entry name" value="TRNASYNTHVAL"/>
</dbReference>
<dbReference type="CDD" id="cd07962">
    <property type="entry name" value="Anticodon_Ia_Val"/>
    <property type="match status" value="1"/>
</dbReference>
<evidence type="ECO:0000256" key="9">
    <source>
        <dbReference type="ARBA" id="ARBA00023146"/>
    </source>
</evidence>
<dbReference type="PANTHER" id="PTHR11946">
    <property type="entry name" value="VALYL-TRNA SYNTHETASES"/>
    <property type="match status" value="1"/>
</dbReference>
<evidence type="ECO:0000256" key="5">
    <source>
        <dbReference type="ARBA" id="ARBA00022741"/>
    </source>
</evidence>
<feature type="domain" description="Methionyl/Valyl/Leucyl/Isoleucyl-tRNA synthetase anticodon-binding" evidence="14">
    <location>
        <begin position="668"/>
        <end position="836"/>
    </location>
</feature>
<dbReference type="Gene3D" id="3.40.50.620">
    <property type="entry name" value="HUPs"/>
    <property type="match status" value="2"/>
</dbReference>
<organism evidence="16 17">
    <name type="scientific">Stenotrophomonas pictorum JCM 9942</name>
    <dbReference type="NCBI Taxonomy" id="1236960"/>
    <lineage>
        <taxon>Bacteria</taxon>
        <taxon>Pseudomonadati</taxon>
        <taxon>Pseudomonadota</taxon>
        <taxon>Gammaproteobacteria</taxon>
        <taxon>Lysobacterales</taxon>
        <taxon>Lysobacteraceae</taxon>
        <taxon>Stenotrophomonas</taxon>
    </lineage>
</organism>
<dbReference type="FunFam" id="3.90.740.10:FF:000015">
    <property type="entry name" value="Valine--tRNA ligase"/>
    <property type="match status" value="1"/>
</dbReference>
<keyword evidence="9 12" id="KW-0030">Aminoacyl-tRNA synthetase</keyword>
<dbReference type="AlphaFoldDB" id="A0A0R0AAS2"/>
<sequence>MTQLASSYDPKSFETDLYDGWEKAGHFKPSGKGEPYTILLPPPNVTGTLHMGHAFQQTLMDALIRYHRMRGYDTLWQVGTDHAGIATEMVVSRNLALEGKGETRDSLGRDGFIDKVWEWKAHSGNVIEGQMRRLGTSADWSRSTFTMDPGPSEAVIESFLRWHEQGLIYRGQRLVNWDPVLKTAISDLEVESVEEDGFMWSIAYALEDGASYEHVEVDADGNETLRETRNYLVVATTRPETLLGDTAVMVHPEDSRYAHLIGKRVTLPLTGRSVPVIGDEYVDKAFGTGVVKVTPAHDFNDYQVGVRHSLPMINLFTPTATLNDNAPEKYRGLDRYDARKLILAELEDLGILVETKAHRLQVPRGDRTGQVIEPYLTDQWFVKMDGLAKRGLELVENGSIKFVPGNWINTYRHWMENIQDWCISRQLWWGHRIPAWFDEAGNCYVGRNEADARAKAGLGADVVLTQDSDVLETWFSSQLWPFSTLGWPNEAAMAQRGFERYLPSNVLVTGFDIIFFWVARMIMATDSFTGQIPFKDVYITGLIRDAQGQKMSKSKGNVLDPLDIIDGITIDDLVAKRTHGLMQPKMAEKIEKATRKEFPDGIIAHGADALRFTIAALATHGRDIKFDMGRAEGYKNFCNKLWNASRFTLMNTEGASFSGAPQPRTDAERWILARLAKVAAEAQQHFADYRFDLLAQALYEFVWNEFCDWFLELTKPALNGVVQGSTSAAEGRTPGAADNATDAASTRHTLLYVLEAVLRLLHPLTPFVTEQLWKQVAPRLGLEVDTLSLRSYPTAAEFAGDYAQAEADVEWFKTMVSALRRVRSELNVPPSKQIKLLLQGGTTADRSRVERFTAQLRFLLKLETVSWLANDEACPPVAPAVVGELKLLVPLEGLVDLDAERARLDKEIARVSAEKEKSQTKLSKFTDKVPAAVVEQERVRLVDWETQLAGLQEQRAKL</sequence>
<dbReference type="Pfam" id="PF00133">
    <property type="entry name" value="tRNA-synt_1"/>
    <property type="match status" value="1"/>
</dbReference>
<dbReference type="GO" id="GO:0005524">
    <property type="term" value="F:ATP binding"/>
    <property type="evidence" value="ECO:0007669"/>
    <property type="project" value="UniProtKB-UniRule"/>
</dbReference>
<evidence type="ECO:0000259" key="13">
    <source>
        <dbReference type="Pfam" id="PF00133"/>
    </source>
</evidence>
<dbReference type="FunFam" id="3.40.50.620:FF:000098">
    <property type="entry name" value="Valine--tRNA ligase"/>
    <property type="match status" value="1"/>
</dbReference>
<dbReference type="GO" id="GO:0006438">
    <property type="term" value="P:valyl-tRNA aminoacylation"/>
    <property type="evidence" value="ECO:0007669"/>
    <property type="project" value="UniProtKB-UniRule"/>
</dbReference>
<feature type="domain" description="Aminoacyl-tRNA synthetase class Ia" evidence="13">
    <location>
        <begin position="17"/>
        <end position="627"/>
    </location>
</feature>
<dbReference type="GO" id="GO:0004832">
    <property type="term" value="F:valine-tRNA ligase activity"/>
    <property type="evidence" value="ECO:0007669"/>
    <property type="project" value="UniProtKB-UniRule"/>
</dbReference>
<evidence type="ECO:0000313" key="17">
    <source>
        <dbReference type="Proteomes" id="UP000050836"/>
    </source>
</evidence>
<dbReference type="InterPro" id="IPR037118">
    <property type="entry name" value="Val-tRNA_synth_C_sf"/>
</dbReference>
<protein>
    <recommendedName>
        <fullName evidence="12">Valine--tRNA ligase</fullName>
        <ecNumber evidence="12">6.1.1.9</ecNumber>
    </recommendedName>
    <alternativeName>
        <fullName evidence="12">Valyl-tRNA synthetase</fullName>
        <shortName evidence="12">ValRS</shortName>
    </alternativeName>
</protein>
<comment type="function">
    <text evidence="12">Catalyzes the attachment of valine to tRNA(Val). As ValRS can inadvertently accommodate and process structurally similar amino acids such as threonine, to avoid such errors, it has a 'posttransfer' editing activity that hydrolyzes mischarged Thr-tRNA(Val) in a tRNA-dependent manner.</text>
</comment>
<keyword evidence="4 12" id="KW-0436">Ligase</keyword>
<comment type="subunit">
    <text evidence="2 12">Monomer.</text>
</comment>
<evidence type="ECO:0000259" key="15">
    <source>
        <dbReference type="Pfam" id="PF10458"/>
    </source>
</evidence>
<dbReference type="Proteomes" id="UP000050836">
    <property type="component" value="Unassembled WGS sequence"/>
</dbReference>
<dbReference type="EMBL" id="LLXS01000021">
    <property type="protein sequence ID" value="KRG42054.1"/>
    <property type="molecule type" value="Genomic_DNA"/>
</dbReference>
<dbReference type="EC" id="6.1.1.9" evidence="12"/>
<dbReference type="InterPro" id="IPR002303">
    <property type="entry name" value="Valyl-tRNA_ligase"/>
</dbReference>
<dbReference type="InterPro" id="IPR013155">
    <property type="entry name" value="M/V/L/I-tRNA-synth_anticd-bd"/>
</dbReference>
<dbReference type="CDD" id="cd00817">
    <property type="entry name" value="ValRS_core"/>
    <property type="match status" value="1"/>
</dbReference>
<keyword evidence="7 12" id="KW-0648">Protein biosynthesis</keyword>
<dbReference type="HAMAP" id="MF_02004">
    <property type="entry name" value="Val_tRNA_synth_type1"/>
    <property type="match status" value="1"/>
</dbReference>
<accession>A0A0R0AAS2</accession>
<evidence type="ECO:0000256" key="7">
    <source>
        <dbReference type="ARBA" id="ARBA00022917"/>
    </source>
</evidence>
<dbReference type="InterPro" id="IPR010978">
    <property type="entry name" value="tRNA-bd_arm"/>
</dbReference>
<proteinExistence type="inferred from homology"/>
<evidence type="ECO:0000256" key="8">
    <source>
        <dbReference type="ARBA" id="ARBA00023054"/>
    </source>
</evidence>
<evidence type="ECO:0000256" key="1">
    <source>
        <dbReference type="ARBA" id="ARBA00004496"/>
    </source>
</evidence>
<dbReference type="SUPFAM" id="SSF46589">
    <property type="entry name" value="tRNA-binding arm"/>
    <property type="match status" value="1"/>
</dbReference>
<dbReference type="RefSeq" id="WP_057506107.1">
    <property type="nucleotide sequence ID" value="NZ_LLXS01000021.1"/>
</dbReference>
<dbReference type="SUPFAM" id="SSF47323">
    <property type="entry name" value="Anticodon-binding domain of a subclass of class I aminoacyl-tRNA synthetases"/>
    <property type="match status" value="1"/>
</dbReference>
<name>A0A0R0AAS2_9GAMM</name>
<evidence type="ECO:0000313" key="16">
    <source>
        <dbReference type="EMBL" id="KRG42054.1"/>
    </source>
</evidence>
<dbReference type="Gene3D" id="1.10.287.380">
    <property type="entry name" value="Valyl-tRNA synthetase, C-terminal domain"/>
    <property type="match status" value="1"/>
</dbReference>
<feature type="short sequence motif" description="'KMSKS' region" evidence="12">
    <location>
        <begin position="550"/>
        <end position="554"/>
    </location>
</feature>
<dbReference type="InterPro" id="IPR009080">
    <property type="entry name" value="tRNAsynth_Ia_anticodon-bd"/>
</dbReference>
<dbReference type="InterPro" id="IPR014729">
    <property type="entry name" value="Rossmann-like_a/b/a_fold"/>
</dbReference>
<dbReference type="FunFam" id="1.10.287.380:FF:000001">
    <property type="entry name" value="Valine--tRNA ligase"/>
    <property type="match status" value="1"/>
</dbReference>
<evidence type="ECO:0000256" key="10">
    <source>
        <dbReference type="ARBA" id="ARBA00047552"/>
    </source>
</evidence>
<dbReference type="InterPro" id="IPR001412">
    <property type="entry name" value="aa-tRNA-synth_I_CS"/>
</dbReference>
<evidence type="ECO:0000256" key="6">
    <source>
        <dbReference type="ARBA" id="ARBA00022840"/>
    </source>
</evidence>
<dbReference type="Gene3D" id="3.90.740.10">
    <property type="entry name" value="Valyl/Leucyl/Isoleucyl-tRNA synthetase, editing domain"/>
    <property type="match status" value="2"/>
</dbReference>
<dbReference type="Pfam" id="PF10458">
    <property type="entry name" value="Val_tRNA-synt_C"/>
    <property type="match status" value="1"/>
</dbReference>
<dbReference type="SUPFAM" id="SSF52374">
    <property type="entry name" value="Nucleotidylyl transferase"/>
    <property type="match status" value="1"/>
</dbReference>
<feature type="short sequence motif" description="'HIGH' region" evidence="12">
    <location>
        <begin position="43"/>
        <end position="53"/>
    </location>
</feature>
<dbReference type="InterPro" id="IPR009008">
    <property type="entry name" value="Val/Leu/Ile-tRNA-synth_edit"/>
</dbReference>
<dbReference type="InterPro" id="IPR019499">
    <property type="entry name" value="Val-tRNA_synth_tRNA-bd"/>
</dbReference>
<keyword evidence="6 12" id="KW-0067">ATP-binding</keyword>
<evidence type="ECO:0000259" key="14">
    <source>
        <dbReference type="Pfam" id="PF08264"/>
    </source>
</evidence>
<dbReference type="InterPro" id="IPR033705">
    <property type="entry name" value="Anticodon_Ia_Val"/>
</dbReference>
<comment type="domain">
    <text evidence="12">The C-terminal coiled-coil domain is crucial for aminoacylation activity.</text>
</comment>
<comment type="catalytic activity">
    <reaction evidence="10 12">
        <text>tRNA(Val) + L-valine + ATP = L-valyl-tRNA(Val) + AMP + diphosphate</text>
        <dbReference type="Rhea" id="RHEA:10704"/>
        <dbReference type="Rhea" id="RHEA-COMP:9672"/>
        <dbReference type="Rhea" id="RHEA-COMP:9708"/>
        <dbReference type="ChEBI" id="CHEBI:30616"/>
        <dbReference type="ChEBI" id="CHEBI:33019"/>
        <dbReference type="ChEBI" id="CHEBI:57762"/>
        <dbReference type="ChEBI" id="CHEBI:78442"/>
        <dbReference type="ChEBI" id="CHEBI:78537"/>
        <dbReference type="ChEBI" id="CHEBI:456215"/>
        <dbReference type="EC" id="6.1.1.9"/>
    </reaction>
</comment>
<gene>
    <name evidence="12" type="primary">valS</name>
    <name evidence="16" type="ORF">ARC78_10280</name>
</gene>
<keyword evidence="5 12" id="KW-0547">Nucleotide-binding</keyword>
<dbReference type="Pfam" id="PF08264">
    <property type="entry name" value="Anticodon_1"/>
    <property type="match status" value="1"/>
</dbReference>
<dbReference type="NCBIfam" id="NF004349">
    <property type="entry name" value="PRK05729.1"/>
    <property type="match status" value="1"/>
</dbReference>